<feature type="domain" description="EF-hand" evidence="4">
    <location>
        <begin position="91"/>
        <end position="118"/>
    </location>
</feature>
<dbReference type="Pfam" id="PF05050">
    <property type="entry name" value="Methyltransf_21"/>
    <property type="match status" value="1"/>
</dbReference>
<name>A0A0M0J5M7_9EUKA</name>
<dbReference type="CDD" id="cd00051">
    <property type="entry name" value="EFh"/>
    <property type="match status" value="1"/>
</dbReference>
<dbReference type="Gene3D" id="3.40.50.150">
    <property type="entry name" value="Vaccinia Virus protein VP39"/>
    <property type="match status" value="1"/>
</dbReference>
<sequence>MSARALAKVSSRGIGSPSARGYATADVSTLIGARASTESSRSKNSNKFASDAAPRAIDTVAEDVPAAAKGSVATSAGASDAALLRAKLTPVFAKFDADGSGFIDTAEMRSVLTAAQIEMSEEQLSTMMNEADPDGSGAIDLDEFVTVLKKQTDAGARCFSMLAVLGVVGLLFEIGSAAKEPSLHQHNRRMRMRDAHSSRAYIDSSAGDNMAVVAPKLAAGISVTYDPEESYKSQDGQDKWANEHVFRGMTRGKFVDLGCYDGITYSNTWYFENVLNWTGLCVEPNPEVFPRIASQAGRASGVQLAVSDTPGTLPFVAAYMRSSLNASAVDYAFLQSQGVVASSVEVRVTTPSLLLAGHRATRDVAVIDYVSVDVEQLELAILRAWPFDRYCVRLFNVENEPPDGAPSTLPQLKALLEPLGYEHVLRIGVDEVFRRTSPCAIAIDSPSGRHSGAMGGRGAPRATRKLRVSRYRRKE</sequence>
<dbReference type="SMART" id="SM00054">
    <property type="entry name" value="EFh"/>
    <property type="match status" value="2"/>
</dbReference>
<protein>
    <submittedName>
        <fullName evidence="5">Methyltransferase family</fullName>
    </submittedName>
</protein>
<dbReference type="GO" id="GO:0016197">
    <property type="term" value="P:endosomal transport"/>
    <property type="evidence" value="ECO:0007669"/>
    <property type="project" value="TreeGrafter"/>
</dbReference>
<dbReference type="InterPro" id="IPR006342">
    <property type="entry name" value="FkbM_mtfrase"/>
</dbReference>
<dbReference type="GO" id="GO:0032259">
    <property type="term" value="P:methylation"/>
    <property type="evidence" value="ECO:0007669"/>
    <property type="project" value="UniProtKB-KW"/>
</dbReference>
<keyword evidence="5" id="KW-0808">Transferase</keyword>
<dbReference type="InterPro" id="IPR029063">
    <property type="entry name" value="SAM-dependent_MTases_sf"/>
</dbReference>
<dbReference type="SUPFAM" id="SSF53335">
    <property type="entry name" value="S-adenosyl-L-methionine-dependent methyltransferases"/>
    <property type="match status" value="1"/>
</dbReference>
<dbReference type="InterPro" id="IPR053202">
    <property type="entry name" value="EGF_Rcpt_Signaling_Reg"/>
</dbReference>
<dbReference type="GO" id="GO:0005794">
    <property type="term" value="C:Golgi apparatus"/>
    <property type="evidence" value="ECO:0007669"/>
    <property type="project" value="TreeGrafter"/>
</dbReference>
<feature type="region of interest" description="Disordered" evidence="3">
    <location>
        <begin position="1"/>
        <end position="23"/>
    </location>
</feature>
<dbReference type="Pfam" id="PF13499">
    <property type="entry name" value="EF-hand_7"/>
    <property type="match status" value="1"/>
</dbReference>
<dbReference type="GO" id="GO:0005509">
    <property type="term" value="F:calcium ion binding"/>
    <property type="evidence" value="ECO:0007669"/>
    <property type="project" value="InterPro"/>
</dbReference>
<keyword evidence="2" id="KW-0106">Calcium</keyword>
<evidence type="ECO:0000313" key="5">
    <source>
        <dbReference type="EMBL" id="KOO21790.1"/>
    </source>
</evidence>
<dbReference type="PROSITE" id="PS00018">
    <property type="entry name" value="EF_HAND_1"/>
    <property type="match status" value="2"/>
</dbReference>
<evidence type="ECO:0000256" key="1">
    <source>
        <dbReference type="ARBA" id="ARBA00022737"/>
    </source>
</evidence>
<keyword evidence="5" id="KW-0489">Methyltransferase</keyword>
<evidence type="ECO:0000256" key="2">
    <source>
        <dbReference type="ARBA" id="ARBA00022837"/>
    </source>
</evidence>
<dbReference type="OrthoDB" id="6357215at2759"/>
<dbReference type="InterPro" id="IPR011992">
    <property type="entry name" value="EF-hand-dom_pair"/>
</dbReference>
<feature type="compositionally biased region" description="Basic residues" evidence="3">
    <location>
        <begin position="462"/>
        <end position="475"/>
    </location>
</feature>
<dbReference type="GO" id="GO:0008168">
    <property type="term" value="F:methyltransferase activity"/>
    <property type="evidence" value="ECO:0007669"/>
    <property type="project" value="UniProtKB-KW"/>
</dbReference>
<dbReference type="AlphaFoldDB" id="A0A0M0J5M7"/>
<dbReference type="GO" id="GO:0005789">
    <property type="term" value="C:endoplasmic reticulum membrane"/>
    <property type="evidence" value="ECO:0007669"/>
    <property type="project" value="TreeGrafter"/>
</dbReference>
<dbReference type="FunFam" id="1.10.238.10:FF:000003">
    <property type="entry name" value="Calmodulin A"/>
    <property type="match status" value="1"/>
</dbReference>
<keyword evidence="1" id="KW-0677">Repeat</keyword>
<organism evidence="5 6">
    <name type="scientific">Chrysochromulina tobinii</name>
    <dbReference type="NCBI Taxonomy" id="1460289"/>
    <lineage>
        <taxon>Eukaryota</taxon>
        <taxon>Haptista</taxon>
        <taxon>Haptophyta</taxon>
        <taxon>Prymnesiophyceae</taxon>
        <taxon>Prymnesiales</taxon>
        <taxon>Chrysochromulinaceae</taxon>
        <taxon>Chrysochromulina</taxon>
    </lineage>
</organism>
<proteinExistence type="predicted"/>
<dbReference type="PANTHER" id="PTHR34009">
    <property type="entry name" value="PROTEIN STAR"/>
    <property type="match status" value="1"/>
</dbReference>
<evidence type="ECO:0000313" key="6">
    <source>
        <dbReference type="Proteomes" id="UP000037460"/>
    </source>
</evidence>
<dbReference type="GO" id="GO:0006888">
    <property type="term" value="P:endoplasmic reticulum to Golgi vesicle-mediated transport"/>
    <property type="evidence" value="ECO:0007669"/>
    <property type="project" value="TreeGrafter"/>
</dbReference>
<comment type="caution">
    <text evidence="5">The sequence shown here is derived from an EMBL/GenBank/DDBJ whole genome shotgun (WGS) entry which is preliminary data.</text>
</comment>
<dbReference type="Gene3D" id="1.10.238.10">
    <property type="entry name" value="EF-hand"/>
    <property type="match status" value="1"/>
</dbReference>
<reference evidence="6" key="1">
    <citation type="journal article" date="2015" name="PLoS Genet.">
        <title>Genome Sequence and Transcriptome Analyses of Chrysochromulina tobin: Metabolic Tools for Enhanced Algal Fitness in the Prominent Order Prymnesiales (Haptophyceae).</title>
        <authorList>
            <person name="Hovde B.T."/>
            <person name="Deodato C.R."/>
            <person name="Hunsperger H.M."/>
            <person name="Ryken S.A."/>
            <person name="Yost W."/>
            <person name="Jha R.K."/>
            <person name="Patterson J."/>
            <person name="Monnat R.J. Jr."/>
            <person name="Barlow S.B."/>
            <person name="Starkenburg S.R."/>
            <person name="Cattolico R.A."/>
        </authorList>
    </citation>
    <scope>NUCLEOTIDE SEQUENCE</scope>
    <source>
        <strain evidence="6">CCMP291</strain>
    </source>
</reference>
<dbReference type="PROSITE" id="PS50222">
    <property type="entry name" value="EF_HAND_2"/>
    <property type="match status" value="2"/>
</dbReference>
<keyword evidence="6" id="KW-1185">Reference proteome</keyword>
<dbReference type="InterPro" id="IPR018247">
    <property type="entry name" value="EF_Hand_1_Ca_BS"/>
</dbReference>
<dbReference type="Proteomes" id="UP000037460">
    <property type="component" value="Unassembled WGS sequence"/>
</dbReference>
<dbReference type="GO" id="GO:0031902">
    <property type="term" value="C:late endosome membrane"/>
    <property type="evidence" value="ECO:0007669"/>
    <property type="project" value="TreeGrafter"/>
</dbReference>
<evidence type="ECO:0000256" key="3">
    <source>
        <dbReference type="SAM" id="MobiDB-lite"/>
    </source>
</evidence>
<dbReference type="GO" id="GO:0005886">
    <property type="term" value="C:plasma membrane"/>
    <property type="evidence" value="ECO:0007669"/>
    <property type="project" value="TreeGrafter"/>
</dbReference>
<feature type="domain" description="EF-hand" evidence="4">
    <location>
        <begin position="119"/>
        <end position="154"/>
    </location>
</feature>
<accession>A0A0M0J5M7</accession>
<feature type="region of interest" description="Disordered" evidence="3">
    <location>
        <begin position="444"/>
        <end position="475"/>
    </location>
</feature>
<evidence type="ECO:0000259" key="4">
    <source>
        <dbReference type="PROSITE" id="PS50222"/>
    </source>
</evidence>
<dbReference type="InterPro" id="IPR002048">
    <property type="entry name" value="EF_hand_dom"/>
</dbReference>
<dbReference type="EMBL" id="JWZX01003334">
    <property type="protein sequence ID" value="KOO21790.1"/>
    <property type="molecule type" value="Genomic_DNA"/>
</dbReference>
<dbReference type="PANTHER" id="PTHR34009:SF2">
    <property type="entry name" value="PROTEIN STAR"/>
    <property type="match status" value="1"/>
</dbReference>
<dbReference type="SUPFAM" id="SSF47473">
    <property type="entry name" value="EF-hand"/>
    <property type="match status" value="1"/>
</dbReference>
<gene>
    <name evidence="5" type="ORF">Ctob_001115</name>
</gene>